<feature type="transmembrane region" description="Helical" evidence="8">
    <location>
        <begin position="367"/>
        <end position="386"/>
    </location>
</feature>
<evidence type="ECO:0000313" key="9">
    <source>
        <dbReference type="EMBL" id="PXV90203.1"/>
    </source>
</evidence>
<sequence length="529" mass="60714">MHKLKYNSKHNFKFSYLITNYNLLLILVLIIGFVVRLYHLGSLPIGLNQDEAYAGYEAYSLLNYGMDSHGYVNPVYFISWGSGMNVLYSYLTIPFLLLTGNHLTVFAIRLPQAVFSCLALIAFYFLLKKLFSNKWKALLGLFVFAVTPWHIMLSHWGLESNIAPSFLLFGLLFWIMGMENSKFFILSALMYGLSLYAYAPLWMAVPVILLLQFSYSVYCKKFKWDKLFFLAVVLLFILALPLILFLLINNGFLPEIKTGLISIPKLLEYRGGEISLSNIQLSAYNFYNLLATQNDNLIWNSTTEFGLYYKFSIVFIVIGLCSISKTAIRSIKAKSYNPRTFIFCNVLVSIIFALLISNINVNKINMIHIPLLICCVQGIITASSFLKRPIYSYVIFAYLVCFIAFFSFYNTIYNVYIQEPFQYGVEDSVNAALSRTTSKIYINSNIFYSNVLFATKIPVTDYLATVKYNPELSVDSTPVSFDKFVFGYNVEFLDNNYVYIISNDDISYFTEKGFVIESYGNYSVAYYEN</sequence>
<evidence type="ECO:0000256" key="6">
    <source>
        <dbReference type="ARBA" id="ARBA00022989"/>
    </source>
</evidence>
<protein>
    <submittedName>
        <fullName evidence="9">Dolichyl-phosphate-mannose-protein mannosyltransferase</fullName>
    </submittedName>
</protein>
<evidence type="ECO:0000256" key="8">
    <source>
        <dbReference type="SAM" id="Phobius"/>
    </source>
</evidence>
<reference evidence="9 10" key="1">
    <citation type="submission" date="2018-05" db="EMBL/GenBank/DDBJ databases">
        <title>Genomic Encyclopedia of Type Strains, Phase IV (KMG-IV): sequencing the most valuable type-strain genomes for metagenomic binning, comparative biology and taxonomic classification.</title>
        <authorList>
            <person name="Goeker M."/>
        </authorList>
    </citation>
    <scope>NUCLEOTIDE SEQUENCE [LARGE SCALE GENOMIC DNA]</scope>
    <source>
        <strain evidence="9 10">DSM 28816</strain>
    </source>
</reference>
<feature type="transmembrane region" description="Helical" evidence="8">
    <location>
        <begin position="307"/>
        <end position="328"/>
    </location>
</feature>
<evidence type="ECO:0000256" key="5">
    <source>
        <dbReference type="ARBA" id="ARBA00022692"/>
    </source>
</evidence>
<dbReference type="GO" id="GO:0005886">
    <property type="term" value="C:plasma membrane"/>
    <property type="evidence" value="ECO:0007669"/>
    <property type="project" value="UniProtKB-SubCell"/>
</dbReference>
<feature type="transmembrane region" description="Helical" evidence="8">
    <location>
        <begin position="393"/>
        <end position="412"/>
    </location>
</feature>
<dbReference type="GO" id="GO:0009103">
    <property type="term" value="P:lipopolysaccharide biosynthetic process"/>
    <property type="evidence" value="ECO:0007669"/>
    <property type="project" value="UniProtKB-ARBA"/>
</dbReference>
<feature type="transmembrane region" description="Helical" evidence="8">
    <location>
        <begin position="110"/>
        <end position="127"/>
    </location>
</feature>
<dbReference type="InterPro" id="IPR050297">
    <property type="entry name" value="LipidA_mod_glycosyltrf_83"/>
</dbReference>
<feature type="transmembrane region" description="Helical" evidence="8">
    <location>
        <begin position="340"/>
        <end position="361"/>
    </location>
</feature>
<keyword evidence="7 8" id="KW-0472">Membrane</keyword>
<feature type="transmembrane region" description="Helical" evidence="8">
    <location>
        <begin position="75"/>
        <end position="98"/>
    </location>
</feature>
<evidence type="ECO:0000256" key="2">
    <source>
        <dbReference type="ARBA" id="ARBA00022475"/>
    </source>
</evidence>
<organism evidence="9 10">
    <name type="scientific">Lachnotalea glycerini</name>
    <dbReference type="NCBI Taxonomy" id="1763509"/>
    <lineage>
        <taxon>Bacteria</taxon>
        <taxon>Bacillati</taxon>
        <taxon>Bacillota</taxon>
        <taxon>Clostridia</taxon>
        <taxon>Lachnospirales</taxon>
        <taxon>Lachnospiraceae</taxon>
        <taxon>Lachnotalea</taxon>
    </lineage>
</organism>
<dbReference type="EMBL" id="QICS01000005">
    <property type="protein sequence ID" value="PXV90203.1"/>
    <property type="molecule type" value="Genomic_DNA"/>
</dbReference>
<keyword evidence="3 9" id="KW-0328">Glycosyltransferase</keyword>
<accession>A0A318ELR5</accession>
<evidence type="ECO:0000256" key="1">
    <source>
        <dbReference type="ARBA" id="ARBA00004651"/>
    </source>
</evidence>
<dbReference type="PANTHER" id="PTHR33908">
    <property type="entry name" value="MANNOSYLTRANSFERASE YKCB-RELATED"/>
    <property type="match status" value="1"/>
</dbReference>
<feature type="transmembrane region" description="Helical" evidence="8">
    <location>
        <begin position="227"/>
        <end position="248"/>
    </location>
</feature>
<dbReference type="GO" id="GO:0010041">
    <property type="term" value="P:response to iron(III) ion"/>
    <property type="evidence" value="ECO:0007669"/>
    <property type="project" value="TreeGrafter"/>
</dbReference>
<evidence type="ECO:0000313" key="10">
    <source>
        <dbReference type="Proteomes" id="UP000247523"/>
    </source>
</evidence>
<dbReference type="GO" id="GO:0016763">
    <property type="term" value="F:pentosyltransferase activity"/>
    <property type="evidence" value="ECO:0007669"/>
    <property type="project" value="TreeGrafter"/>
</dbReference>
<dbReference type="PANTHER" id="PTHR33908:SF3">
    <property type="entry name" value="UNDECAPRENYL PHOSPHATE-ALPHA-4-AMINO-4-DEOXY-L-ARABINOSE ARABINOSYL TRANSFERASE"/>
    <property type="match status" value="1"/>
</dbReference>
<feature type="transmembrane region" description="Helical" evidence="8">
    <location>
        <begin position="165"/>
        <end position="189"/>
    </location>
</feature>
<proteinExistence type="predicted"/>
<keyword evidence="6 8" id="KW-1133">Transmembrane helix</keyword>
<evidence type="ECO:0000256" key="4">
    <source>
        <dbReference type="ARBA" id="ARBA00022679"/>
    </source>
</evidence>
<feature type="transmembrane region" description="Helical" evidence="8">
    <location>
        <begin position="139"/>
        <end position="158"/>
    </location>
</feature>
<gene>
    <name evidence="9" type="ORF">C8E03_105111</name>
</gene>
<keyword evidence="2" id="KW-1003">Cell membrane</keyword>
<feature type="transmembrane region" description="Helical" evidence="8">
    <location>
        <begin position="21"/>
        <end position="39"/>
    </location>
</feature>
<name>A0A318ELR5_9FIRM</name>
<dbReference type="RefSeq" id="WP_110291116.1">
    <property type="nucleotide sequence ID" value="NZ_QICS01000005.1"/>
</dbReference>
<evidence type="ECO:0000256" key="3">
    <source>
        <dbReference type="ARBA" id="ARBA00022676"/>
    </source>
</evidence>
<keyword evidence="5 8" id="KW-0812">Transmembrane</keyword>
<dbReference type="AlphaFoldDB" id="A0A318ELR5"/>
<comment type="subcellular location">
    <subcellularLocation>
        <location evidence="1">Cell membrane</location>
        <topology evidence="1">Multi-pass membrane protein</topology>
    </subcellularLocation>
</comment>
<comment type="caution">
    <text evidence="9">The sequence shown here is derived from an EMBL/GenBank/DDBJ whole genome shotgun (WGS) entry which is preliminary data.</text>
</comment>
<dbReference type="Proteomes" id="UP000247523">
    <property type="component" value="Unassembled WGS sequence"/>
</dbReference>
<evidence type="ECO:0000256" key="7">
    <source>
        <dbReference type="ARBA" id="ARBA00023136"/>
    </source>
</evidence>
<feature type="transmembrane region" description="Helical" evidence="8">
    <location>
        <begin position="195"/>
        <end position="215"/>
    </location>
</feature>
<keyword evidence="4 9" id="KW-0808">Transferase</keyword>